<evidence type="ECO:0000313" key="1">
    <source>
        <dbReference type="EMBL" id="GAI91492.1"/>
    </source>
</evidence>
<sequence>MKIPFAILGLSFIPQRWTNAITKKDIPFFIEQGLRLLVSASVLFFVIDI</sequence>
<name>X1SES5_9ZZZZ</name>
<dbReference type="AlphaFoldDB" id="X1SES5"/>
<organism evidence="1">
    <name type="scientific">marine sediment metagenome</name>
    <dbReference type="NCBI Taxonomy" id="412755"/>
    <lineage>
        <taxon>unclassified sequences</taxon>
        <taxon>metagenomes</taxon>
        <taxon>ecological metagenomes</taxon>
    </lineage>
</organism>
<feature type="non-terminal residue" evidence="1">
    <location>
        <position position="49"/>
    </location>
</feature>
<reference evidence="1" key="1">
    <citation type="journal article" date="2014" name="Front. Microbiol.">
        <title>High frequency of phylogenetically diverse reductive dehalogenase-homologous genes in deep subseafloor sedimentary metagenomes.</title>
        <authorList>
            <person name="Kawai M."/>
            <person name="Futagami T."/>
            <person name="Toyoda A."/>
            <person name="Takaki Y."/>
            <person name="Nishi S."/>
            <person name="Hori S."/>
            <person name="Arai W."/>
            <person name="Tsubouchi T."/>
            <person name="Morono Y."/>
            <person name="Uchiyama I."/>
            <person name="Ito T."/>
            <person name="Fujiyama A."/>
            <person name="Inagaki F."/>
            <person name="Takami H."/>
        </authorList>
    </citation>
    <scope>NUCLEOTIDE SEQUENCE</scope>
    <source>
        <strain evidence="1">Expedition CK06-06</strain>
    </source>
</reference>
<accession>X1SES5</accession>
<comment type="caution">
    <text evidence="1">The sequence shown here is derived from an EMBL/GenBank/DDBJ whole genome shotgun (WGS) entry which is preliminary data.</text>
</comment>
<proteinExistence type="predicted"/>
<gene>
    <name evidence="1" type="ORF">S12H4_38346</name>
</gene>
<protein>
    <submittedName>
        <fullName evidence="1">Uncharacterized protein</fullName>
    </submittedName>
</protein>
<dbReference type="EMBL" id="BARW01023076">
    <property type="protein sequence ID" value="GAI91492.1"/>
    <property type="molecule type" value="Genomic_DNA"/>
</dbReference>